<dbReference type="InterPro" id="IPR034136">
    <property type="entry name" value="TOPRIM_Topo6A/Spo11"/>
</dbReference>
<gene>
    <name evidence="2" type="ORF">CA3LBN_001822</name>
</gene>
<sequence>MSISEDFGVYPSSKGLVYGGPSIQLQGERDCKILHLDYSYREQLIPYISGNLHVDNEPSTVVLFEKDSVFKSYCDHFKRYKVDEKKSYLFMTAKGFPDDASIGLLYSIAQSCKELSIHAFMDSDVYGICIFWTYRRALKQFADKIHFKGVYLLDYQSGWVTVNRRDLSLTMSLLKRVSFEPSRLSGKQVGTLMKVKQELTRGLLLFKKAEMNAIGTNSADNHDLLSYVDSKMGLS</sequence>
<dbReference type="InterPro" id="IPR002815">
    <property type="entry name" value="Spo11/TopoVI_A"/>
</dbReference>
<dbReference type="Gene3D" id="3.40.1360.10">
    <property type="match status" value="1"/>
</dbReference>
<proteinExistence type="predicted"/>
<reference evidence="2 3" key="1">
    <citation type="submission" date="2021-06" db="EMBL/GenBank/DDBJ databases">
        <title>Candida outbreak in Lebanon.</title>
        <authorList>
            <person name="Finianos M."/>
        </authorList>
    </citation>
    <scope>NUCLEOTIDE SEQUENCE [LARGE SCALE GENOMIC DNA]</scope>
    <source>
        <strain evidence="2">CA3LBN</strain>
    </source>
</reference>
<dbReference type="SUPFAM" id="SSF56726">
    <property type="entry name" value="DNA topoisomerase IV, alpha subunit"/>
    <property type="match status" value="1"/>
</dbReference>
<dbReference type="Proteomes" id="UP000825434">
    <property type="component" value="Chromosome 2"/>
</dbReference>
<organism evidence="2 3">
    <name type="scientific">Candidozyma haemuli</name>
    <dbReference type="NCBI Taxonomy" id="45357"/>
    <lineage>
        <taxon>Eukaryota</taxon>
        <taxon>Fungi</taxon>
        <taxon>Dikarya</taxon>
        <taxon>Ascomycota</taxon>
        <taxon>Saccharomycotina</taxon>
        <taxon>Pichiomycetes</taxon>
        <taxon>Metschnikowiaceae</taxon>
        <taxon>Candidozyma</taxon>
    </lineage>
</organism>
<evidence type="ECO:0000313" key="3">
    <source>
        <dbReference type="Proteomes" id="UP000825434"/>
    </source>
</evidence>
<dbReference type="InterPro" id="IPR036078">
    <property type="entry name" value="Spo11/TopoVI_A_sf"/>
</dbReference>
<evidence type="ECO:0000259" key="1">
    <source>
        <dbReference type="Pfam" id="PF21180"/>
    </source>
</evidence>
<dbReference type="Pfam" id="PF21180">
    <property type="entry name" value="TOP6A-Spo11_Toprim"/>
    <property type="match status" value="1"/>
</dbReference>
<dbReference type="PANTHER" id="PTHR10848:SF0">
    <property type="entry name" value="MEIOTIC RECOMBINATION PROTEIN SPO11"/>
    <property type="match status" value="1"/>
</dbReference>
<dbReference type="PANTHER" id="PTHR10848">
    <property type="entry name" value="MEIOTIC RECOMBINATION PROTEIN SPO11"/>
    <property type="match status" value="1"/>
</dbReference>
<feature type="domain" description="Topoisomerase 6 subunit A/Spo11 TOPRIM" evidence="1">
    <location>
        <begin position="61"/>
        <end position="144"/>
    </location>
</feature>
<name>A0ABX8I388_9ASCO</name>
<accession>A0ABX8I388</accession>
<protein>
    <recommendedName>
        <fullName evidence="1">Topoisomerase 6 subunit A/Spo11 TOPRIM domain-containing protein</fullName>
    </recommendedName>
</protein>
<keyword evidence="3" id="KW-1185">Reference proteome</keyword>
<evidence type="ECO:0000313" key="2">
    <source>
        <dbReference type="EMBL" id="QWU87557.1"/>
    </source>
</evidence>
<dbReference type="EMBL" id="CP076662">
    <property type="protein sequence ID" value="QWU87557.1"/>
    <property type="molecule type" value="Genomic_DNA"/>
</dbReference>
<dbReference type="PRINTS" id="PR01550">
    <property type="entry name" value="TOP6AFAMILY"/>
</dbReference>